<name>A0A1L9TLF9_9EURO</name>
<feature type="compositionally biased region" description="Basic and acidic residues" evidence="1">
    <location>
        <begin position="89"/>
        <end position="104"/>
    </location>
</feature>
<dbReference type="RefSeq" id="XP_040704070.1">
    <property type="nucleotide sequence ID" value="XM_040846892.1"/>
</dbReference>
<accession>A0A1L9TLF9</accession>
<organism evidence="2 3">
    <name type="scientific">Aspergillus sydowii CBS 593.65</name>
    <dbReference type="NCBI Taxonomy" id="1036612"/>
    <lineage>
        <taxon>Eukaryota</taxon>
        <taxon>Fungi</taxon>
        <taxon>Dikarya</taxon>
        <taxon>Ascomycota</taxon>
        <taxon>Pezizomycotina</taxon>
        <taxon>Eurotiomycetes</taxon>
        <taxon>Eurotiomycetidae</taxon>
        <taxon>Eurotiales</taxon>
        <taxon>Aspergillaceae</taxon>
        <taxon>Aspergillus</taxon>
        <taxon>Aspergillus subgen. Nidulantes</taxon>
    </lineage>
</organism>
<keyword evidence="3" id="KW-1185">Reference proteome</keyword>
<protein>
    <submittedName>
        <fullName evidence="2">Uncharacterized protein</fullName>
    </submittedName>
</protein>
<dbReference type="AlphaFoldDB" id="A0A1L9TLF9"/>
<dbReference type="EMBL" id="KV878585">
    <property type="protein sequence ID" value="OJJ60264.1"/>
    <property type="molecule type" value="Genomic_DNA"/>
</dbReference>
<gene>
    <name evidence="2" type="ORF">ASPSYDRAFT_44694</name>
</gene>
<dbReference type="Proteomes" id="UP000184356">
    <property type="component" value="Unassembled WGS sequence"/>
</dbReference>
<dbReference type="VEuPathDB" id="FungiDB:ASPSYDRAFT_44694"/>
<sequence>MAPQVNHHHRRSSASANQIPTDPRPRSPKRSVSSSPRDDSPAASPAKQKDDRSACGNMIKASLTGILNSGEVKTAEGSRKVQNMLMDTERDLREKRRRSLHESSPDGSVRALLDPMESIRRSGEHYNGIR</sequence>
<evidence type="ECO:0000313" key="2">
    <source>
        <dbReference type="EMBL" id="OJJ60264.1"/>
    </source>
</evidence>
<reference evidence="3" key="1">
    <citation type="journal article" date="2017" name="Genome Biol.">
        <title>Comparative genomics reveals high biological diversity and specific adaptations in the industrially and medically important fungal genus Aspergillus.</title>
        <authorList>
            <person name="de Vries R.P."/>
            <person name="Riley R."/>
            <person name="Wiebenga A."/>
            <person name="Aguilar-Osorio G."/>
            <person name="Amillis S."/>
            <person name="Uchima C.A."/>
            <person name="Anderluh G."/>
            <person name="Asadollahi M."/>
            <person name="Askin M."/>
            <person name="Barry K."/>
            <person name="Battaglia E."/>
            <person name="Bayram O."/>
            <person name="Benocci T."/>
            <person name="Braus-Stromeyer S.A."/>
            <person name="Caldana C."/>
            <person name="Canovas D."/>
            <person name="Cerqueira G.C."/>
            <person name="Chen F."/>
            <person name="Chen W."/>
            <person name="Choi C."/>
            <person name="Clum A."/>
            <person name="Dos Santos R.A."/>
            <person name="Damasio A.R."/>
            <person name="Diallinas G."/>
            <person name="Emri T."/>
            <person name="Fekete E."/>
            <person name="Flipphi M."/>
            <person name="Freyberg S."/>
            <person name="Gallo A."/>
            <person name="Gournas C."/>
            <person name="Habgood R."/>
            <person name="Hainaut M."/>
            <person name="Harispe M.L."/>
            <person name="Henrissat B."/>
            <person name="Hilden K.S."/>
            <person name="Hope R."/>
            <person name="Hossain A."/>
            <person name="Karabika E."/>
            <person name="Karaffa L."/>
            <person name="Karanyi Z."/>
            <person name="Krasevec N."/>
            <person name="Kuo A."/>
            <person name="Kusch H."/>
            <person name="LaButti K."/>
            <person name="Lagendijk E.L."/>
            <person name="Lapidus A."/>
            <person name="Levasseur A."/>
            <person name="Lindquist E."/>
            <person name="Lipzen A."/>
            <person name="Logrieco A.F."/>
            <person name="MacCabe A."/>
            <person name="Maekelae M.R."/>
            <person name="Malavazi I."/>
            <person name="Melin P."/>
            <person name="Meyer V."/>
            <person name="Mielnichuk N."/>
            <person name="Miskei M."/>
            <person name="Molnar A.P."/>
            <person name="Mule G."/>
            <person name="Ngan C.Y."/>
            <person name="Orejas M."/>
            <person name="Orosz E."/>
            <person name="Ouedraogo J.P."/>
            <person name="Overkamp K.M."/>
            <person name="Park H.-S."/>
            <person name="Perrone G."/>
            <person name="Piumi F."/>
            <person name="Punt P.J."/>
            <person name="Ram A.F."/>
            <person name="Ramon A."/>
            <person name="Rauscher S."/>
            <person name="Record E."/>
            <person name="Riano-Pachon D.M."/>
            <person name="Robert V."/>
            <person name="Roehrig J."/>
            <person name="Ruller R."/>
            <person name="Salamov A."/>
            <person name="Salih N.S."/>
            <person name="Samson R.A."/>
            <person name="Sandor E."/>
            <person name="Sanguinetti M."/>
            <person name="Schuetze T."/>
            <person name="Sepcic K."/>
            <person name="Shelest E."/>
            <person name="Sherlock G."/>
            <person name="Sophianopoulou V."/>
            <person name="Squina F.M."/>
            <person name="Sun H."/>
            <person name="Susca A."/>
            <person name="Todd R.B."/>
            <person name="Tsang A."/>
            <person name="Unkles S.E."/>
            <person name="van de Wiele N."/>
            <person name="van Rossen-Uffink D."/>
            <person name="Oliveira J.V."/>
            <person name="Vesth T.C."/>
            <person name="Visser J."/>
            <person name="Yu J.-H."/>
            <person name="Zhou M."/>
            <person name="Andersen M.R."/>
            <person name="Archer D.B."/>
            <person name="Baker S.E."/>
            <person name="Benoit I."/>
            <person name="Brakhage A.A."/>
            <person name="Braus G.H."/>
            <person name="Fischer R."/>
            <person name="Frisvad J.C."/>
            <person name="Goldman G.H."/>
            <person name="Houbraken J."/>
            <person name="Oakley B."/>
            <person name="Pocsi I."/>
            <person name="Scazzocchio C."/>
            <person name="Seiboth B."/>
            <person name="vanKuyk P.A."/>
            <person name="Wortman J."/>
            <person name="Dyer P.S."/>
            <person name="Grigoriev I.V."/>
        </authorList>
    </citation>
    <scope>NUCLEOTIDE SEQUENCE [LARGE SCALE GENOMIC DNA]</scope>
    <source>
        <strain evidence="3">CBS 593.65</strain>
    </source>
</reference>
<evidence type="ECO:0000313" key="3">
    <source>
        <dbReference type="Proteomes" id="UP000184356"/>
    </source>
</evidence>
<dbReference type="OrthoDB" id="4509729at2759"/>
<evidence type="ECO:0000256" key="1">
    <source>
        <dbReference type="SAM" id="MobiDB-lite"/>
    </source>
</evidence>
<feature type="compositionally biased region" description="Low complexity" evidence="1">
    <location>
        <begin position="30"/>
        <end position="46"/>
    </location>
</feature>
<feature type="region of interest" description="Disordered" evidence="1">
    <location>
        <begin position="89"/>
        <end position="116"/>
    </location>
</feature>
<dbReference type="STRING" id="1036612.A0A1L9TLF9"/>
<dbReference type="GeneID" id="63762965"/>
<feature type="compositionally biased region" description="Basic residues" evidence="1">
    <location>
        <begin position="1"/>
        <end position="12"/>
    </location>
</feature>
<proteinExistence type="predicted"/>
<feature type="region of interest" description="Disordered" evidence="1">
    <location>
        <begin position="1"/>
        <end position="56"/>
    </location>
</feature>